<evidence type="ECO:0000256" key="1">
    <source>
        <dbReference type="SAM" id="MobiDB-lite"/>
    </source>
</evidence>
<dbReference type="RefSeq" id="XP_056683847.1">
    <property type="nucleotide sequence ID" value="XM_056827869.1"/>
</dbReference>
<proteinExistence type="predicted"/>
<gene>
    <name evidence="3" type="primary">LOC110774804</name>
</gene>
<organism evidence="2 3">
    <name type="scientific">Spinacia oleracea</name>
    <name type="common">Spinach</name>
    <dbReference type="NCBI Taxonomy" id="3562"/>
    <lineage>
        <taxon>Eukaryota</taxon>
        <taxon>Viridiplantae</taxon>
        <taxon>Streptophyta</taxon>
        <taxon>Embryophyta</taxon>
        <taxon>Tracheophyta</taxon>
        <taxon>Spermatophyta</taxon>
        <taxon>Magnoliopsida</taxon>
        <taxon>eudicotyledons</taxon>
        <taxon>Gunneridae</taxon>
        <taxon>Pentapetalae</taxon>
        <taxon>Caryophyllales</taxon>
        <taxon>Chenopodiaceae</taxon>
        <taxon>Chenopodioideae</taxon>
        <taxon>Anserineae</taxon>
        <taxon>Spinacia</taxon>
    </lineage>
</organism>
<feature type="compositionally biased region" description="Polar residues" evidence="1">
    <location>
        <begin position="553"/>
        <end position="571"/>
    </location>
</feature>
<keyword evidence="2" id="KW-1185">Reference proteome</keyword>
<feature type="region of interest" description="Disordered" evidence="1">
    <location>
        <begin position="529"/>
        <end position="576"/>
    </location>
</feature>
<dbReference type="Proteomes" id="UP000813463">
    <property type="component" value="Chromosome 5"/>
</dbReference>
<protein>
    <submittedName>
        <fullName evidence="3">Uncharacterized protein isoform X1</fullName>
    </submittedName>
</protein>
<feature type="region of interest" description="Disordered" evidence="1">
    <location>
        <begin position="605"/>
        <end position="640"/>
    </location>
</feature>
<evidence type="ECO:0000313" key="3">
    <source>
        <dbReference type="RefSeq" id="XP_056683847.1"/>
    </source>
</evidence>
<reference evidence="2" key="1">
    <citation type="journal article" date="2021" name="Nat. Commun.">
        <title>Genomic analyses provide insights into spinach domestication and the genetic basis of agronomic traits.</title>
        <authorList>
            <person name="Cai X."/>
            <person name="Sun X."/>
            <person name="Xu C."/>
            <person name="Sun H."/>
            <person name="Wang X."/>
            <person name="Ge C."/>
            <person name="Zhang Z."/>
            <person name="Wang Q."/>
            <person name="Fei Z."/>
            <person name="Jiao C."/>
            <person name="Wang Q."/>
        </authorList>
    </citation>
    <scope>NUCLEOTIDE SEQUENCE [LARGE SCALE GENOMIC DNA]</scope>
    <source>
        <strain evidence="2">cv. Varoflay</strain>
    </source>
</reference>
<evidence type="ECO:0000313" key="2">
    <source>
        <dbReference type="Proteomes" id="UP000813463"/>
    </source>
</evidence>
<name>A0ABM3QKF6_SPIOL</name>
<feature type="region of interest" description="Disordered" evidence="1">
    <location>
        <begin position="225"/>
        <end position="255"/>
    </location>
</feature>
<reference evidence="3" key="2">
    <citation type="submission" date="2025-08" db="UniProtKB">
        <authorList>
            <consortium name="RefSeq"/>
        </authorList>
    </citation>
    <scope>IDENTIFICATION</scope>
    <source>
        <tissue evidence="3">Leaf</tissue>
    </source>
</reference>
<accession>A0ABM3QKF6</accession>
<feature type="compositionally biased region" description="Polar residues" evidence="1">
    <location>
        <begin position="492"/>
        <end position="509"/>
    </location>
</feature>
<dbReference type="GeneID" id="110774804"/>
<feature type="compositionally biased region" description="Polar residues" evidence="1">
    <location>
        <begin position="612"/>
        <end position="625"/>
    </location>
</feature>
<dbReference type="PANTHER" id="PTHR31267">
    <property type="entry name" value="DENTIN SIALOPHOSPHOPROTEIN-LIKE PROTEIN"/>
    <property type="match status" value="1"/>
</dbReference>
<feature type="compositionally biased region" description="Polar residues" evidence="1">
    <location>
        <begin position="631"/>
        <end position="640"/>
    </location>
</feature>
<sequence>MSYPGSQQHFGLSDLQLLQQQLMLARLQELQKRQQFGQLGDGKPSTSLNNMPLYGKPASGGQIPNLGSGTPFKASNMVSSSNLNWMHPNASSSMQGITRGSTYSHGEGLMMDPSLQQPNISFYGTPLASGRGNSGPYSSMQGVPHSSVYMLSVNSNEKPVSPVPEFANPFSGDNPSVSPGQGHSVDRSFLLRQGFQERGLVGQASAQTLNTGMSSQNFLHGKIDTHPKGYSRTGGHPSGSRFEQEQTKQTNDSRGTAILDPLEEKFLFDTEGSGWDTSFSKLAAIDTAEFVSTCHRESMNSFSSMQSGSWSALMQSAVAEASSSDAGIQEELSGLSFQNTDSSIGKQPSNLRAPSSSVGTMLINGTVPAGHPVYNWIGTNDKIFEDLSQGSRNSALSTSGMIRNDYEFVQQAVDSHNYMHVYDDTDQKDYKSMGHDHQSSSNPMAVDALYKRAAEIYGNQNRYQAENSCDSYNSKVSQADHACLNAEDSESSARSSHKSQNQALCVSSPGANSQQECFSHLKSSDAFPTHNDSLMKGKPKLPAEAFSKGSPASDMSASFESQNTSGHNKASQTRDHRSTMHVGFNISQAESQVLDIPKISVSQGGANPDKFSFQSSMPGDSSLGSLGNGQRGQTWWTPSSYGNSFPPLQRASLSQGCSGKNIFAKTTIETSNLKSESNSLEGLFSGPLHVSNRPDGKHISKVSETSVPIQRTFPEMTQQISLSDFLPTQDGYPLKNVSSFGHEYTASGASPVTQSTVIQGMYRQGVKPFNVWRDVPCQKNMIDMSSLVGVTSRSLAMVKDSPHEQKASITETADVLKGHESAEKYLSILTDASAYAESSINQQGYPNSGLVQKSSSGITLSTLPTYSQPELLHNMGNIKQQEKICDADFNKVDYNSSSLYNLNKYRITDFPGQQPLYEMHEQAKNTVGSQFDSCSSRHTITPSLSSGARSSMMEISSEPSSLQYVYPHKVPVFAQGYSNGNNIISDRVRHMQNEYMKNRQILSLYDSATLYSIKAPESLQLNGTITHVNGIPAGRKCSIVPGLVNQMVTCEQPLPSSVVPADANVSLDLSKIKKRKTTMYDCLPWHKEVMKTLQVLPDISTSEQEWAEVTNRLIEKCIDEGERNEWEMRPSIRAKRRLISTTKLMQLVFRPPSPTVLSVNASVEYEIVTYSITKLALADACSLANKTRTDYNIPHEFGNIVAARNKNGRIADCLSDKATELFKRTEELETHIDRLSKGISVADVLVECQELEKFCVTNHFARYHSRVPDPGASDSASSLTGVASVRPFLQRYVSAVPLPPKLPEGVQCLSL</sequence>
<dbReference type="PANTHER" id="PTHR31267:SF2">
    <property type="entry name" value="EXPRESSED PROTEIN"/>
    <property type="match status" value="1"/>
</dbReference>
<feature type="region of interest" description="Disordered" evidence="1">
    <location>
        <begin position="487"/>
        <end position="509"/>
    </location>
</feature>